<gene>
    <name evidence="2" type="ORF">ENX16_00400</name>
</gene>
<dbReference type="GO" id="GO:0030001">
    <property type="term" value="P:metal ion transport"/>
    <property type="evidence" value="ECO:0007669"/>
    <property type="project" value="InterPro"/>
</dbReference>
<accession>A0A7V3PS89</accession>
<dbReference type="EMBL" id="DTMZ01000004">
    <property type="protein sequence ID" value="HGD12536.1"/>
    <property type="molecule type" value="Genomic_DNA"/>
</dbReference>
<dbReference type="PANTHER" id="PTHR42953">
    <property type="entry name" value="HIGH-AFFINITY ZINC UPTAKE SYSTEM PROTEIN ZNUA-RELATED"/>
    <property type="match status" value="1"/>
</dbReference>
<keyword evidence="1" id="KW-1133">Transmembrane helix</keyword>
<feature type="transmembrane region" description="Helical" evidence="1">
    <location>
        <begin position="40"/>
        <end position="57"/>
    </location>
</feature>
<comment type="caution">
    <text evidence="2">The sequence shown here is derived from an EMBL/GenBank/DDBJ whole genome shotgun (WGS) entry which is preliminary data.</text>
</comment>
<protein>
    <submittedName>
        <fullName evidence="2">Zinc ABC transporter substrate-binding protein</fullName>
    </submittedName>
</protein>
<dbReference type="Gene3D" id="3.40.50.1980">
    <property type="entry name" value="Nitrogenase molybdenum iron protein domain"/>
    <property type="match status" value="1"/>
</dbReference>
<evidence type="ECO:0000313" key="2">
    <source>
        <dbReference type="EMBL" id="HGD12536.1"/>
    </source>
</evidence>
<keyword evidence="1" id="KW-0812">Transmembrane</keyword>
<reference evidence="2" key="1">
    <citation type="journal article" date="2020" name="mSystems">
        <title>Genome- and Community-Level Interaction Insights into Carbon Utilization and Element Cycling Functions of Hydrothermarchaeota in Hydrothermal Sediment.</title>
        <authorList>
            <person name="Zhou Z."/>
            <person name="Liu Y."/>
            <person name="Xu W."/>
            <person name="Pan J."/>
            <person name="Luo Z.H."/>
            <person name="Li M."/>
        </authorList>
    </citation>
    <scope>NUCLEOTIDE SEQUENCE [LARGE SCALE GENOMIC DNA]</scope>
    <source>
        <strain evidence="2">SpSt-914</strain>
    </source>
</reference>
<sequence>MCLTGTIKPLPTCPGFLRDFIRCQDGLSRLDWIMVNKFRFCRYLLILVISFGGIIGGCGKARPAKIRVVATTSLISTIVDAVGKEKVSVFTIAPPDFCPGHFDIQPATVLQVQEGQLLLNHGWEGWFENLRSKIRNPDLHQVTLTTTGNWMIPDIQKKATDEITRILVGVDPADSILFQKNARFYKSQIDSLTVIIQQMFRNRELPKVICAEQQAPFIQWLGFPVVATYGRPEDWTAQDLARLARVIVDSGVGLIIDNLQSGPDAGKELARAAGIRQITLSNFPLAGSYLKTLMDNCQRLAEVIR</sequence>
<dbReference type="SUPFAM" id="SSF53807">
    <property type="entry name" value="Helical backbone' metal receptor"/>
    <property type="match status" value="1"/>
</dbReference>
<dbReference type="InterPro" id="IPR050492">
    <property type="entry name" value="Bact_metal-bind_prot9"/>
</dbReference>
<name>A0A7V3PS89_UNCW3</name>
<keyword evidence="1" id="KW-0472">Membrane</keyword>
<organism evidence="2">
    <name type="scientific">candidate division WOR-3 bacterium</name>
    <dbReference type="NCBI Taxonomy" id="2052148"/>
    <lineage>
        <taxon>Bacteria</taxon>
        <taxon>Bacteria division WOR-3</taxon>
    </lineage>
</organism>
<evidence type="ECO:0000256" key="1">
    <source>
        <dbReference type="SAM" id="Phobius"/>
    </source>
</evidence>
<proteinExistence type="predicted"/>
<dbReference type="GO" id="GO:0046872">
    <property type="term" value="F:metal ion binding"/>
    <property type="evidence" value="ECO:0007669"/>
    <property type="project" value="InterPro"/>
</dbReference>
<dbReference type="InterPro" id="IPR006127">
    <property type="entry name" value="ZnuA-like"/>
</dbReference>
<dbReference type="AlphaFoldDB" id="A0A7V3PS89"/>
<dbReference type="Pfam" id="PF01297">
    <property type="entry name" value="ZnuA"/>
    <property type="match status" value="1"/>
</dbReference>